<dbReference type="Gene3D" id="3.30.700.10">
    <property type="entry name" value="Glycoprotein, Type 4 Pilin"/>
    <property type="match status" value="1"/>
</dbReference>
<dbReference type="InterPro" id="IPR011453">
    <property type="entry name" value="DUF1559"/>
</dbReference>
<sequence length="317" mass="34208">MARVATKSRRASAFTLVELLVVIAIIGILVALLLPAVQSAREAARRAQCLNQMKQLGLATHGYHDTRKELPPSRINDGLATWAWLILPSMEEQPLYDLWDFKAGDFYDLPLQVRLMTLPGLVCPSQEHESLTVKVTPGDTHSHSEAEYDGALTDYAPASISTCVSLTSSSNENAKRADGAIVPGDFKRNNGNYPRTIQDFWSRTSLKKVVDGTSKTLMVGHASKKTAESKHAFGGDVEPGIRAGELAPFSQGPDEHGFGGPHPGVVLFTMVDASVQTVSLDIDPAVVDRMVTRAGEDLYVLDQPASGSCAPVIVNPF</sequence>
<dbReference type="Proteomes" id="UP000317429">
    <property type="component" value="Chromosome"/>
</dbReference>
<dbReference type="Pfam" id="PF07596">
    <property type="entry name" value="SBP_bac_10"/>
    <property type="match status" value="1"/>
</dbReference>
<dbReference type="KEGG" id="pnd:Pla175_31720"/>
<dbReference type="EMBL" id="CP036291">
    <property type="protein sequence ID" value="QDU89777.1"/>
    <property type="molecule type" value="Genomic_DNA"/>
</dbReference>
<dbReference type="InterPro" id="IPR045584">
    <property type="entry name" value="Pilin-like"/>
</dbReference>
<dbReference type="SUPFAM" id="SSF54523">
    <property type="entry name" value="Pili subunits"/>
    <property type="match status" value="1"/>
</dbReference>
<accession>A0A518DE82</accession>
<evidence type="ECO:0000259" key="1">
    <source>
        <dbReference type="Pfam" id="PF07596"/>
    </source>
</evidence>
<proteinExistence type="predicted"/>
<dbReference type="AlphaFoldDB" id="A0A518DE82"/>
<evidence type="ECO:0000313" key="3">
    <source>
        <dbReference type="Proteomes" id="UP000317429"/>
    </source>
</evidence>
<dbReference type="InterPro" id="IPR012902">
    <property type="entry name" value="N_methyl_site"/>
</dbReference>
<dbReference type="PANTHER" id="PTHR30093">
    <property type="entry name" value="GENERAL SECRETION PATHWAY PROTEIN G"/>
    <property type="match status" value="1"/>
</dbReference>
<feature type="domain" description="DUF1559" evidence="1">
    <location>
        <begin position="38"/>
        <end position="232"/>
    </location>
</feature>
<dbReference type="Pfam" id="PF07963">
    <property type="entry name" value="N_methyl"/>
    <property type="match status" value="1"/>
</dbReference>
<dbReference type="PANTHER" id="PTHR30093:SF2">
    <property type="entry name" value="TYPE II SECRETION SYSTEM PROTEIN H"/>
    <property type="match status" value="1"/>
</dbReference>
<protein>
    <recommendedName>
        <fullName evidence="1">DUF1559 domain-containing protein</fullName>
    </recommendedName>
</protein>
<keyword evidence="3" id="KW-1185">Reference proteome</keyword>
<dbReference type="RefSeq" id="WP_197526886.1">
    <property type="nucleotide sequence ID" value="NZ_CP036291.1"/>
</dbReference>
<evidence type="ECO:0000313" key="2">
    <source>
        <dbReference type="EMBL" id="QDU89777.1"/>
    </source>
</evidence>
<dbReference type="NCBIfam" id="TIGR02532">
    <property type="entry name" value="IV_pilin_GFxxxE"/>
    <property type="match status" value="1"/>
</dbReference>
<name>A0A518DE82_9BACT</name>
<organism evidence="2 3">
    <name type="scientific">Pirellulimonas nuda</name>
    <dbReference type="NCBI Taxonomy" id="2528009"/>
    <lineage>
        <taxon>Bacteria</taxon>
        <taxon>Pseudomonadati</taxon>
        <taxon>Planctomycetota</taxon>
        <taxon>Planctomycetia</taxon>
        <taxon>Pirellulales</taxon>
        <taxon>Lacipirellulaceae</taxon>
        <taxon>Pirellulimonas</taxon>
    </lineage>
</organism>
<gene>
    <name evidence="2" type="ORF">Pla175_31720</name>
</gene>
<reference evidence="2 3" key="1">
    <citation type="submission" date="2019-02" db="EMBL/GenBank/DDBJ databases">
        <title>Deep-cultivation of Planctomycetes and their phenomic and genomic characterization uncovers novel biology.</title>
        <authorList>
            <person name="Wiegand S."/>
            <person name="Jogler M."/>
            <person name="Boedeker C."/>
            <person name="Pinto D."/>
            <person name="Vollmers J."/>
            <person name="Rivas-Marin E."/>
            <person name="Kohn T."/>
            <person name="Peeters S.H."/>
            <person name="Heuer A."/>
            <person name="Rast P."/>
            <person name="Oberbeckmann S."/>
            <person name="Bunk B."/>
            <person name="Jeske O."/>
            <person name="Meyerdierks A."/>
            <person name="Storesund J.E."/>
            <person name="Kallscheuer N."/>
            <person name="Luecker S."/>
            <person name="Lage O.M."/>
            <person name="Pohl T."/>
            <person name="Merkel B.J."/>
            <person name="Hornburger P."/>
            <person name="Mueller R.-W."/>
            <person name="Bruemmer F."/>
            <person name="Labrenz M."/>
            <person name="Spormann A.M."/>
            <person name="Op den Camp H."/>
            <person name="Overmann J."/>
            <person name="Amann R."/>
            <person name="Jetten M.S.M."/>
            <person name="Mascher T."/>
            <person name="Medema M.H."/>
            <person name="Devos D.P."/>
            <person name="Kaster A.-K."/>
            <person name="Ovreas L."/>
            <person name="Rohde M."/>
            <person name="Galperin M.Y."/>
            <person name="Jogler C."/>
        </authorList>
    </citation>
    <scope>NUCLEOTIDE SEQUENCE [LARGE SCALE GENOMIC DNA]</scope>
    <source>
        <strain evidence="2 3">Pla175</strain>
    </source>
</reference>